<sequence length="390" mass="43357">MTIGIDKIGFATSPYVLRLKDLAAARDTDPEKLSKGLLLKEQSVAPITEDIVTLAATAADDILTDEDKEAIDMVILATESGIDQSKAAAVFVHGLLDIQPFARSFEMKEACYAATAALDYAKLHVEKFPQSKVLVIASDIAKYGIGTPGEPTQGAGAVAMLISQNPRILSFNDDNVAQTRDVMDFWRPNYATTPFVNGIYSTQQYLDSLKTTWAEYQKRTGLTLTDFASVCFHLPYPKLALKGLKKILDKSVSEEKKDQLQYNFDQSILYSQRVGNIYTGSLFLGLLSLLENRPQLKAGDRIALFSYGSGAVSEIFSANLVPGFEQLLDHKRMDKLDQRTVLSVADYERLFYEEVDLDSSGNQVFEPATLQTYALTEIKEHQRTYQKVEK</sequence>
<dbReference type="Pfam" id="PF01154">
    <property type="entry name" value="HMG_CoA_synt_N"/>
    <property type="match status" value="1"/>
</dbReference>
<evidence type="ECO:0000256" key="1">
    <source>
        <dbReference type="ARBA" id="ARBA00007061"/>
    </source>
</evidence>
<evidence type="ECO:0000313" key="6">
    <source>
        <dbReference type="Proteomes" id="UP001308656"/>
    </source>
</evidence>
<dbReference type="GO" id="GO:0004421">
    <property type="term" value="F:hydroxymethylglutaryl-CoA synthase activity"/>
    <property type="evidence" value="ECO:0007669"/>
    <property type="project" value="UniProtKB-EC"/>
</dbReference>
<evidence type="ECO:0000259" key="3">
    <source>
        <dbReference type="Pfam" id="PF01154"/>
    </source>
</evidence>
<dbReference type="CDD" id="cd00827">
    <property type="entry name" value="init_cond_enzymes"/>
    <property type="match status" value="1"/>
</dbReference>
<keyword evidence="5" id="KW-0012">Acyltransferase</keyword>
<dbReference type="PANTHER" id="PTHR43323:SF2">
    <property type="entry name" value="HYDROXYMETHYLGLUTARYL-COA SYNTHASE"/>
    <property type="match status" value="1"/>
</dbReference>
<name>A0ABU6BA39_9STRE</name>
<proteinExistence type="inferred from homology"/>
<dbReference type="Gene3D" id="3.40.47.10">
    <property type="match status" value="2"/>
</dbReference>
<dbReference type="PANTHER" id="PTHR43323">
    <property type="entry name" value="3-HYDROXY-3-METHYLGLUTARYL COENZYME A SYNTHASE"/>
    <property type="match status" value="1"/>
</dbReference>
<dbReference type="Proteomes" id="UP001308656">
    <property type="component" value="Unassembled WGS sequence"/>
</dbReference>
<feature type="domain" description="Hydroxymethylglutaryl-coenzyme A synthase N-terminal" evidence="3">
    <location>
        <begin position="24"/>
        <end position="164"/>
    </location>
</feature>
<evidence type="ECO:0000259" key="4">
    <source>
        <dbReference type="Pfam" id="PF08540"/>
    </source>
</evidence>
<protein>
    <submittedName>
        <fullName evidence="5">Hydroxymethylglutaryl-CoA synthase</fullName>
        <ecNumber evidence="5">2.3.3.10</ecNumber>
    </submittedName>
</protein>
<dbReference type="EMBL" id="JAYKTO010000002">
    <property type="protein sequence ID" value="MEB3520722.1"/>
    <property type="molecule type" value="Genomic_DNA"/>
</dbReference>
<accession>A0ABU6BA39</accession>
<dbReference type="NCBIfam" id="TIGR01835">
    <property type="entry name" value="HMG-CoA-S_prok"/>
    <property type="match status" value="1"/>
</dbReference>
<dbReference type="InterPro" id="IPR013746">
    <property type="entry name" value="HMG_CoA_synt_C_dom"/>
</dbReference>
<comment type="similarity">
    <text evidence="1">Belongs to the thiolase-like superfamily. HMG-CoA synthase family.</text>
</comment>
<dbReference type="EC" id="2.3.3.10" evidence="5"/>
<evidence type="ECO:0000256" key="2">
    <source>
        <dbReference type="ARBA" id="ARBA00022679"/>
    </source>
</evidence>
<organism evidence="5 6">
    <name type="scientific">Streptococcus gingivalis</name>
    <dbReference type="NCBI Taxonomy" id="3111861"/>
    <lineage>
        <taxon>Bacteria</taxon>
        <taxon>Bacillati</taxon>
        <taxon>Bacillota</taxon>
        <taxon>Bacilli</taxon>
        <taxon>Lactobacillales</taxon>
        <taxon>Streptococcaceae</taxon>
        <taxon>Streptococcus</taxon>
    </lineage>
</organism>
<comment type="caution">
    <text evidence="5">The sequence shown here is derived from an EMBL/GenBank/DDBJ whole genome shotgun (WGS) entry which is preliminary data.</text>
</comment>
<keyword evidence="2 5" id="KW-0808">Transferase</keyword>
<dbReference type="Pfam" id="PF08540">
    <property type="entry name" value="HMG_CoA_synt_C"/>
    <property type="match status" value="1"/>
</dbReference>
<evidence type="ECO:0000313" key="5">
    <source>
        <dbReference type="EMBL" id="MEB3520722.1"/>
    </source>
</evidence>
<gene>
    <name evidence="5" type="ORF">SM122_09200</name>
</gene>
<dbReference type="InterPro" id="IPR013528">
    <property type="entry name" value="HMG_CoA_synth_N"/>
</dbReference>
<dbReference type="SUPFAM" id="SSF53901">
    <property type="entry name" value="Thiolase-like"/>
    <property type="match status" value="2"/>
</dbReference>
<keyword evidence="6" id="KW-1185">Reference proteome</keyword>
<dbReference type="InterPro" id="IPR016039">
    <property type="entry name" value="Thiolase-like"/>
</dbReference>
<dbReference type="RefSeq" id="WP_134974643.1">
    <property type="nucleotide sequence ID" value="NZ_JAYKTO010000002.1"/>
</dbReference>
<reference evidence="5 6" key="1">
    <citation type="submission" date="2024-01" db="EMBL/GenBank/DDBJ databases">
        <title>Description of Streptococcus dentalis sp. nov., Streptococcus gingivalis sp. nov., Streptococcus lingualis sp. nov. isolated from human oral cavity.</title>
        <authorList>
            <person name="Choi Y.S."/>
            <person name="Goo B.J."/>
            <person name="Bae J.W."/>
        </authorList>
    </citation>
    <scope>NUCLEOTIDE SEQUENCE [LARGE SCALE GENOMIC DNA]</scope>
    <source>
        <strain evidence="5 6">S2</strain>
    </source>
</reference>
<feature type="domain" description="Hydroxymethylglutaryl-coenzyme A synthase C-terminal" evidence="4">
    <location>
        <begin position="246"/>
        <end position="386"/>
    </location>
</feature>
<dbReference type="InterPro" id="IPR011554">
    <property type="entry name" value="HMG_CoA_synthase_prok"/>
</dbReference>